<proteinExistence type="predicted"/>
<dbReference type="EMBL" id="MU275850">
    <property type="protein sequence ID" value="KAI0051671.1"/>
    <property type="molecule type" value="Genomic_DNA"/>
</dbReference>
<accession>A0ACB8S664</accession>
<gene>
    <name evidence="1" type="ORF">FA95DRAFT_1554195</name>
</gene>
<name>A0ACB8S664_9AGAM</name>
<reference evidence="1" key="2">
    <citation type="journal article" date="2022" name="New Phytol.">
        <title>Evolutionary transition to the ectomycorrhizal habit in the genomes of a hyperdiverse lineage of mushroom-forming fungi.</title>
        <authorList>
            <person name="Looney B."/>
            <person name="Miyauchi S."/>
            <person name="Morin E."/>
            <person name="Drula E."/>
            <person name="Courty P.E."/>
            <person name="Kohler A."/>
            <person name="Kuo A."/>
            <person name="LaButti K."/>
            <person name="Pangilinan J."/>
            <person name="Lipzen A."/>
            <person name="Riley R."/>
            <person name="Andreopoulos W."/>
            <person name="He G."/>
            <person name="Johnson J."/>
            <person name="Nolan M."/>
            <person name="Tritt A."/>
            <person name="Barry K.W."/>
            <person name="Grigoriev I.V."/>
            <person name="Nagy L.G."/>
            <person name="Hibbett D."/>
            <person name="Henrissat B."/>
            <person name="Matheny P.B."/>
            <person name="Labbe J."/>
            <person name="Martin F.M."/>
        </authorList>
    </citation>
    <scope>NUCLEOTIDE SEQUENCE</scope>
    <source>
        <strain evidence="1">FP105234-sp</strain>
    </source>
</reference>
<evidence type="ECO:0000313" key="1">
    <source>
        <dbReference type="EMBL" id="KAI0051671.1"/>
    </source>
</evidence>
<evidence type="ECO:0000313" key="2">
    <source>
        <dbReference type="Proteomes" id="UP000814033"/>
    </source>
</evidence>
<organism evidence="1 2">
    <name type="scientific">Auriscalpium vulgare</name>
    <dbReference type="NCBI Taxonomy" id="40419"/>
    <lineage>
        <taxon>Eukaryota</taxon>
        <taxon>Fungi</taxon>
        <taxon>Dikarya</taxon>
        <taxon>Basidiomycota</taxon>
        <taxon>Agaricomycotina</taxon>
        <taxon>Agaricomycetes</taxon>
        <taxon>Russulales</taxon>
        <taxon>Auriscalpiaceae</taxon>
        <taxon>Auriscalpium</taxon>
    </lineage>
</organism>
<dbReference type="Proteomes" id="UP000814033">
    <property type="component" value="Unassembled WGS sequence"/>
</dbReference>
<comment type="caution">
    <text evidence="1">The sequence shown here is derived from an EMBL/GenBank/DDBJ whole genome shotgun (WGS) entry which is preliminary data.</text>
</comment>
<sequence length="232" mass="23969">MAQRQPSPSAPASTPGPFPALTRVLSFESDQTAVEPDAASPASSTTNLLGERSVFRARGREFRSSGRGGAGNIRHAASREPTRTTRSDGPDDFSPTPGRELRSPFSSQQVISTGRGGAGNIRFPSRNFPSNVEGAFQGSQVLQTNQAIPEDALIRQSEARAAIHSTGRGGAGNMNRSRPHPLVSAEPPSTRGSGNAAEAAKTGAVDKFVRPTGRGGTGNIKKPASSPSGGGI</sequence>
<protein>
    <submittedName>
        <fullName evidence="1">Uncharacterized protein</fullName>
    </submittedName>
</protein>
<keyword evidence="2" id="KW-1185">Reference proteome</keyword>
<reference evidence="1" key="1">
    <citation type="submission" date="2021-02" db="EMBL/GenBank/DDBJ databases">
        <authorList>
            <consortium name="DOE Joint Genome Institute"/>
            <person name="Ahrendt S."/>
            <person name="Looney B.P."/>
            <person name="Miyauchi S."/>
            <person name="Morin E."/>
            <person name="Drula E."/>
            <person name="Courty P.E."/>
            <person name="Chicoki N."/>
            <person name="Fauchery L."/>
            <person name="Kohler A."/>
            <person name="Kuo A."/>
            <person name="Labutti K."/>
            <person name="Pangilinan J."/>
            <person name="Lipzen A."/>
            <person name="Riley R."/>
            <person name="Andreopoulos W."/>
            <person name="He G."/>
            <person name="Johnson J."/>
            <person name="Barry K.W."/>
            <person name="Grigoriev I.V."/>
            <person name="Nagy L."/>
            <person name="Hibbett D."/>
            <person name="Henrissat B."/>
            <person name="Matheny P.B."/>
            <person name="Labbe J."/>
            <person name="Martin F."/>
        </authorList>
    </citation>
    <scope>NUCLEOTIDE SEQUENCE</scope>
    <source>
        <strain evidence="1">FP105234-sp</strain>
    </source>
</reference>